<proteinExistence type="predicted"/>
<sequence>MQNNLKFKYKHPHHARDSEVKIDSKEQYHNCPQSPPNTSVAPAGNKYPVQEVAFSSEAIAEEEEEEEESTFPSSKQKFHFNNK</sequence>
<feature type="compositionally biased region" description="Polar residues" evidence="1">
    <location>
        <begin position="30"/>
        <end position="40"/>
    </location>
</feature>
<name>A0A0V0Y602_TRIPS</name>
<comment type="caution">
    <text evidence="2">The sequence shown here is derived from an EMBL/GenBank/DDBJ whole genome shotgun (WGS) entry which is preliminary data.</text>
</comment>
<evidence type="ECO:0000313" key="3">
    <source>
        <dbReference type="Proteomes" id="UP000054815"/>
    </source>
</evidence>
<dbReference type="AlphaFoldDB" id="A0A0V0Y602"/>
<gene>
    <name evidence="2" type="ORF">T4E_9922</name>
</gene>
<organism evidence="2 3">
    <name type="scientific">Trichinella pseudospiralis</name>
    <name type="common">Parasitic roundworm</name>
    <dbReference type="NCBI Taxonomy" id="6337"/>
    <lineage>
        <taxon>Eukaryota</taxon>
        <taxon>Metazoa</taxon>
        <taxon>Ecdysozoa</taxon>
        <taxon>Nematoda</taxon>
        <taxon>Enoplea</taxon>
        <taxon>Dorylaimia</taxon>
        <taxon>Trichinellida</taxon>
        <taxon>Trichinellidae</taxon>
        <taxon>Trichinella</taxon>
    </lineage>
</organism>
<evidence type="ECO:0000313" key="2">
    <source>
        <dbReference type="EMBL" id="KRX95761.1"/>
    </source>
</evidence>
<dbReference type="Proteomes" id="UP000054815">
    <property type="component" value="Unassembled WGS sequence"/>
</dbReference>
<accession>A0A0V0Y602</accession>
<feature type="compositionally biased region" description="Basic and acidic residues" evidence="1">
    <location>
        <begin position="15"/>
        <end position="28"/>
    </location>
</feature>
<evidence type="ECO:0000256" key="1">
    <source>
        <dbReference type="SAM" id="MobiDB-lite"/>
    </source>
</evidence>
<feature type="region of interest" description="Disordered" evidence="1">
    <location>
        <begin position="1"/>
        <end position="83"/>
    </location>
</feature>
<dbReference type="EMBL" id="JYDU01000052">
    <property type="protein sequence ID" value="KRX95761.1"/>
    <property type="molecule type" value="Genomic_DNA"/>
</dbReference>
<feature type="compositionally biased region" description="Acidic residues" evidence="1">
    <location>
        <begin position="59"/>
        <end position="69"/>
    </location>
</feature>
<protein>
    <submittedName>
        <fullName evidence="2">Uncharacterized protein</fullName>
    </submittedName>
</protein>
<reference evidence="2 3" key="1">
    <citation type="submission" date="2015-01" db="EMBL/GenBank/DDBJ databases">
        <title>Evolution of Trichinella species and genotypes.</title>
        <authorList>
            <person name="Korhonen P.K."/>
            <person name="Edoardo P."/>
            <person name="Giuseppe L.R."/>
            <person name="Gasser R.B."/>
        </authorList>
    </citation>
    <scope>NUCLEOTIDE SEQUENCE [LARGE SCALE GENOMIC DNA]</scope>
    <source>
        <strain evidence="2">ISS141</strain>
    </source>
</reference>